<evidence type="ECO:0000313" key="8">
    <source>
        <dbReference type="EMBL" id="QOV89795.1"/>
    </source>
</evidence>
<accession>A0A7M2WWC5</accession>
<name>A0A7M2WWC5_9BACT</name>
<dbReference type="REBASE" id="454229">
    <property type="entry name" value="PbaM1803ORF10P"/>
</dbReference>
<dbReference type="Proteomes" id="UP000593765">
    <property type="component" value="Chromosome"/>
</dbReference>
<feature type="region of interest" description="Disordered" evidence="5">
    <location>
        <begin position="870"/>
        <end position="896"/>
    </location>
</feature>
<dbReference type="PROSITE" id="PS00092">
    <property type="entry name" value="N6_MTASE"/>
    <property type="match status" value="1"/>
</dbReference>
<evidence type="ECO:0000256" key="2">
    <source>
        <dbReference type="ARBA" id="ARBA00022603"/>
    </source>
</evidence>
<organism evidence="8 9">
    <name type="scientific">Humisphaera borealis</name>
    <dbReference type="NCBI Taxonomy" id="2807512"/>
    <lineage>
        <taxon>Bacteria</taxon>
        <taxon>Pseudomonadati</taxon>
        <taxon>Planctomycetota</taxon>
        <taxon>Phycisphaerae</taxon>
        <taxon>Tepidisphaerales</taxon>
        <taxon>Tepidisphaeraceae</taxon>
        <taxon>Humisphaera</taxon>
    </lineage>
</organism>
<dbReference type="KEGG" id="hbs:IPV69_00010"/>
<dbReference type="RefSeq" id="WP_206292853.1">
    <property type="nucleotide sequence ID" value="NZ_CP063458.1"/>
</dbReference>
<reference evidence="8 9" key="1">
    <citation type="submission" date="2020-10" db="EMBL/GenBank/DDBJ databases">
        <title>Wide distribution of Phycisphaera-like planctomycetes from WD2101 soil group in peatlands and genome analysis of the first cultivated representative.</title>
        <authorList>
            <person name="Dedysh S.N."/>
            <person name="Beletsky A.V."/>
            <person name="Ivanova A."/>
            <person name="Kulichevskaya I.S."/>
            <person name="Suzina N.E."/>
            <person name="Philippov D.A."/>
            <person name="Rakitin A.L."/>
            <person name="Mardanov A.V."/>
            <person name="Ravin N.V."/>
        </authorList>
    </citation>
    <scope>NUCLEOTIDE SEQUENCE [LARGE SCALE GENOMIC DNA]</scope>
    <source>
        <strain evidence="8 9">M1803</strain>
    </source>
</reference>
<dbReference type="InterPro" id="IPR029063">
    <property type="entry name" value="SAM-dependent_MTases_sf"/>
</dbReference>
<sequence>MSPAKSESWRWRSRTVERITQDVAGEIGKLALALQKRGHAPLDVAHFLMKCVFCLFAEDINLLPNKLFTRLLQRAHKDPDKFKSLGSQLFAAMKTGGEFGLDPIPFFNGGLFDDAEALDLNISDIGLLLIAAGQDWAAVEPHIFGTLFERALDPSKRAQIGAHYTGRDDIMLVVEPVVMAPLRREWDAAKAKIGEQVAKRAEVVKGVGVAKLSGKEKQQVNKINDGIHETLQGFQGRLSHVRVLDPACGSGNFLYIALQQLLNLEKEIIAFGARPEIAMPLIPRVRPTQLHGIEINTYAAELASVVIWIGYLQWMRDNGFVTPSNPVLERMKSIENRDAILDLSNPIAATIPEWPKADFIVGNPPFAGRGEKRQLLTKLFGDTYVDTLNRTYDAPLQQGSDLCCYWFERARRYVEVWPTLRVGLLATQGIRGGTNRKVLHAIKESGDIFFAISDRDWLLDGAMVHVSIVGFDDGTQSVKTLDGNTVDDISADLKADDRSTALELEENKPIAHQGAIPSGRFDPPSDIALEMLVAGGNPSGKSNADVVIPWANGEDMLDSRDVSLIINFGSRSVDEAALFEKPFAWVKEHVLPARKKSETSGASDTFWQLWRSREKLRRLLLAMSDEGRFLATPRVSKHRIFVWVDRMTLPSDATVAFVRNDDFFFGTVQSSIHALWALDRGTQLREKESGNRYSHTFTFRTFPLPWPPGKEDLKHPTYLRIAEAAKTLNEQRERWLNPPEWIGPLAAKIDAADTFDDVPVDARALVRQSAIMAAAAKDSRLKKRTLTNLYNERPTWLKLAHEKLDRAVLAAYAATDAAGDEAGWSEDWAKVWVETGAGQPLPADHPLAAKRAEVDQKVLANLLRLNHARARGREEATAAKPEKPAKKTATAARQVE</sequence>
<dbReference type="PANTHER" id="PTHR33841">
    <property type="entry name" value="DNA METHYLTRANSFERASE YEEA-RELATED"/>
    <property type="match status" value="1"/>
</dbReference>
<evidence type="ECO:0000313" key="9">
    <source>
        <dbReference type="Proteomes" id="UP000593765"/>
    </source>
</evidence>
<proteinExistence type="predicted"/>
<dbReference type="Gene3D" id="3.40.50.150">
    <property type="entry name" value="Vaccinia Virus protein VP39"/>
    <property type="match status" value="1"/>
</dbReference>
<feature type="compositionally biased region" description="Basic and acidic residues" evidence="5">
    <location>
        <begin position="871"/>
        <end position="885"/>
    </location>
</feature>
<evidence type="ECO:0000256" key="3">
    <source>
        <dbReference type="ARBA" id="ARBA00022679"/>
    </source>
</evidence>
<dbReference type="EMBL" id="CP063458">
    <property type="protein sequence ID" value="QOV89795.1"/>
    <property type="molecule type" value="Genomic_DNA"/>
</dbReference>
<dbReference type="Pfam" id="PF20465">
    <property type="entry name" value="MmeI_hel"/>
    <property type="match status" value="1"/>
</dbReference>
<dbReference type="GO" id="GO:0003676">
    <property type="term" value="F:nucleic acid binding"/>
    <property type="evidence" value="ECO:0007669"/>
    <property type="project" value="InterPro"/>
</dbReference>
<protein>
    <recommendedName>
        <fullName evidence="1">site-specific DNA-methyltransferase (adenine-specific)</fullName>
        <ecNumber evidence="1">2.1.1.72</ecNumber>
    </recommendedName>
</protein>
<evidence type="ECO:0000259" key="6">
    <source>
        <dbReference type="Pfam" id="PF20465"/>
    </source>
</evidence>
<feature type="domain" description="MmeI-like helicase spacer" evidence="6">
    <location>
        <begin position="43"/>
        <end position="112"/>
    </location>
</feature>
<comment type="catalytic activity">
    <reaction evidence="4">
        <text>a 2'-deoxyadenosine in DNA + S-adenosyl-L-methionine = an N(6)-methyl-2'-deoxyadenosine in DNA + S-adenosyl-L-homocysteine + H(+)</text>
        <dbReference type="Rhea" id="RHEA:15197"/>
        <dbReference type="Rhea" id="RHEA-COMP:12418"/>
        <dbReference type="Rhea" id="RHEA-COMP:12419"/>
        <dbReference type="ChEBI" id="CHEBI:15378"/>
        <dbReference type="ChEBI" id="CHEBI:57856"/>
        <dbReference type="ChEBI" id="CHEBI:59789"/>
        <dbReference type="ChEBI" id="CHEBI:90615"/>
        <dbReference type="ChEBI" id="CHEBI:90616"/>
        <dbReference type="EC" id="2.1.1.72"/>
    </reaction>
</comment>
<keyword evidence="9" id="KW-1185">Reference proteome</keyword>
<dbReference type="EC" id="2.1.1.72" evidence="1"/>
<evidence type="ECO:0000259" key="7">
    <source>
        <dbReference type="Pfam" id="PF20473"/>
    </source>
</evidence>
<dbReference type="PANTHER" id="PTHR33841:SF1">
    <property type="entry name" value="DNA METHYLTRANSFERASE A"/>
    <property type="match status" value="1"/>
</dbReference>
<evidence type="ECO:0000256" key="1">
    <source>
        <dbReference type="ARBA" id="ARBA00011900"/>
    </source>
</evidence>
<feature type="domain" description="MmeI-like DNA-methyltransferase" evidence="7">
    <location>
        <begin position="228"/>
        <end position="475"/>
    </location>
</feature>
<keyword evidence="2 8" id="KW-0489">Methyltransferase</keyword>
<dbReference type="GO" id="GO:0032259">
    <property type="term" value="P:methylation"/>
    <property type="evidence" value="ECO:0007669"/>
    <property type="project" value="UniProtKB-KW"/>
</dbReference>
<dbReference type="PRINTS" id="PR00507">
    <property type="entry name" value="N12N6MTFRASE"/>
</dbReference>
<dbReference type="InterPro" id="IPR002052">
    <property type="entry name" value="DNA_methylase_N6_adenine_CS"/>
</dbReference>
<dbReference type="AlphaFoldDB" id="A0A7M2WWC5"/>
<evidence type="ECO:0000256" key="5">
    <source>
        <dbReference type="SAM" id="MobiDB-lite"/>
    </source>
</evidence>
<feature type="compositionally biased region" description="Low complexity" evidence="5">
    <location>
        <begin position="887"/>
        <end position="896"/>
    </location>
</feature>
<dbReference type="Pfam" id="PF20473">
    <property type="entry name" value="MmeI_Mtase"/>
    <property type="match status" value="1"/>
</dbReference>
<dbReference type="SUPFAM" id="SSF53335">
    <property type="entry name" value="S-adenosyl-L-methionine-dependent methyltransferases"/>
    <property type="match status" value="1"/>
</dbReference>
<evidence type="ECO:0000256" key="4">
    <source>
        <dbReference type="ARBA" id="ARBA00047942"/>
    </source>
</evidence>
<keyword evidence="3" id="KW-0808">Transferase</keyword>
<gene>
    <name evidence="8" type="ORF">IPV69_00010</name>
</gene>
<dbReference type="InterPro" id="IPR046816">
    <property type="entry name" value="MmeI_Mtase"/>
</dbReference>
<dbReference type="InterPro" id="IPR046819">
    <property type="entry name" value="MmeI_hel"/>
</dbReference>
<dbReference type="InterPro" id="IPR050953">
    <property type="entry name" value="N4_N6_ade-DNA_methylase"/>
</dbReference>
<dbReference type="GO" id="GO:0009007">
    <property type="term" value="F:site-specific DNA-methyltransferase (adenine-specific) activity"/>
    <property type="evidence" value="ECO:0007669"/>
    <property type="project" value="UniProtKB-EC"/>
</dbReference>